<comment type="caution">
    <text evidence="1">The sequence shown here is derived from an EMBL/GenBank/DDBJ whole genome shotgun (WGS) entry which is preliminary data.</text>
</comment>
<dbReference type="AlphaFoldDB" id="A0A9X2M610"/>
<dbReference type="Proteomes" id="UP001142400">
    <property type="component" value="Unassembled WGS sequence"/>
</dbReference>
<feature type="non-terminal residue" evidence="1">
    <location>
        <position position="62"/>
    </location>
</feature>
<keyword evidence="2" id="KW-1185">Reference proteome</keyword>
<sequence>MQVGDGRAREVGERGDGDDETVTWWGLVIKGCHATRNGLTNEIADHTDLTPSWFDILIRSGG</sequence>
<proteinExistence type="predicted"/>
<evidence type="ECO:0000313" key="2">
    <source>
        <dbReference type="Proteomes" id="UP001142400"/>
    </source>
</evidence>
<dbReference type="EMBL" id="JANIIC010000102">
    <property type="protein sequence ID" value="MCQ8836042.1"/>
    <property type="molecule type" value="Genomic_DNA"/>
</dbReference>
<reference evidence="1" key="1">
    <citation type="submission" date="2022-06" db="EMBL/GenBank/DDBJ databases">
        <title>WGS of actinobacteria.</title>
        <authorList>
            <person name="Thawai C."/>
        </authorList>
    </citation>
    <scope>NUCLEOTIDE SEQUENCE</scope>
    <source>
        <strain evidence="1">DSM 42010</strain>
    </source>
</reference>
<accession>A0A9X2M610</accession>
<name>A0A9X2M610_STRMQ</name>
<gene>
    <name evidence="1" type="ORF">NQU54_45260</name>
</gene>
<organism evidence="1 2">
    <name type="scientific">Streptomyces malaysiensis subsp. samsunensis</name>
    <dbReference type="NCBI Taxonomy" id="459658"/>
    <lineage>
        <taxon>Bacteria</taxon>
        <taxon>Bacillati</taxon>
        <taxon>Actinomycetota</taxon>
        <taxon>Actinomycetes</taxon>
        <taxon>Kitasatosporales</taxon>
        <taxon>Streptomycetaceae</taxon>
        <taxon>Streptomyces</taxon>
        <taxon>Streptomyces violaceusniger group</taxon>
    </lineage>
</organism>
<evidence type="ECO:0000313" key="1">
    <source>
        <dbReference type="EMBL" id="MCQ8836042.1"/>
    </source>
</evidence>
<protein>
    <submittedName>
        <fullName evidence="1">Uncharacterized protein</fullName>
    </submittedName>
</protein>